<dbReference type="PANTHER" id="PTHR46749">
    <property type="entry name" value="COMPLEX III ASSEMBLY FACTOR LYRM7"/>
    <property type="match status" value="1"/>
</dbReference>
<gene>
    <name evidence="9" type="primary">MZM1</name>
    <name evidence="9" type="ORF">QQX98_004196</name>
</gene>
<evidence type="ECO:0000256" key="1">
    <source>
        <dbReference type="ARBA" id="ARBA00004305"/>
    </source>
</evidence>
<comment type="subunit">
    <text evidence="3">Interacts with RIP1.</text>
</comment>
<keyword evidence="10" id="KW-1185">Reference proteome</keyword>
<dbReference type="EMBL" id="JAZAVJ010000051">
    <property type="protein sequence ID" value="KAK7418057.1"/>
    <property type="molecule type" value="Genomic_DNA"/>
</dbReference>
<dbReference type="Pfam" id="PF13233">
    <property type="entry name" value="Complex1_LYR_2"/>
    <property type="match status" value="1"/>
</dbReference>
<evidence type="ECO:0000313" key="9">
    <source>
        <dbReference type="EMBL" id="KAK7418057.1"/>
    </source>
</evidence>
<evidence type="ECO:0000256" key="6">
    <source>
        <dbReference type="ARBA" id="ARBA00023128"/>
    </source>
</evidence>
<evidence type="ECO:0000256" key="8">
    <source>
        <dbReference type="ARBA" id="ARBA00025268"/>
    </source>
</evidence>
<evidence type="ECO:0000256" key="3">
    <source>
        <dbReference type="ARBA" id="ARBA00011589"/>
    </source>
</evidence>
<proteinExistence type="inferred from homology"/>
<accession>A0ABR1HAV1</accession>
<protein>
    <recommendedName>
        <fullName evidence="4">Mitochondrial zinc maintenance protein 1, mitochondrial</fullName>
    </recommendedName>
</protein>
<keyword evidence="5" id="KW-0809">Transit peptide</keyword>
<evidence type="ECO:0000313" key="10">
    <source>
        <dbReference type="Proteomes" id="UP001498476"/>
    </source>
</evidence>
<reference evidence="9 10" key="1">
    <citation type="journal article" date="2025" name="Microbiol. Resour. Announc.">
        <title>Draft genome sequences for Neonectria magnoliae and Neonectria punicea, canker pathogens of Liriodendron tulipifera and Acer saccharum in West Virginia.</title>
        <authorList>
            <person name="Petronek H.M."/>
            <person name="Kasson M.T."/>
            <person name="Metheny A.M."/>
            <person name="Stauder C.M."/>
            <person name="Lovett B."/>
            <person name="Lynch S.C."/>
            <person name="Garnas J.R."/>
            <person name="Kasson L.R."/>
            <person name="Stajich J.E."/>
        </authorList>
    </citation>
    <scope>NUCLEOTIDE SEQUENCE [LARGE SCALE GENOMIC DNA]</scope>
    <source>
        <strain evidence="9 10">NRRL 64653</strain>
    </source>
</reference>
<dbReference type="Proteomes" id="UP001498476">
    <property type="component" value="Unassembled WGS sequence"/>
</dbReference>
<dbReference type="InterPro" id="IPR045298">
    <property type="entry name" value="Complex1_LYR_LYRM7"/>
</dbReference>
<organism evidence="9 10">
    <name type="scientific">Neonectria punicea</name>
    <dbReference type="NCBI Taxonomy" id="979145"/>
    <lineage>
        <taxon>Eukaryota</taxon>
        <taxon>Fungi</taxon>
        <taxon>Dikarya</taxon>
        <taxon>Ascomycota</taxon>
        <taxon>Pezizomycotina</taxon>
        <taxon>Sordariomycetes</taxon>
        <taxon>Hypocreomycetidae</taxon>
        <taxon>Hypocreales</taxon>
        <taxon>Nectriaceae</taxon>
        <taxon>Neonectria</taxon>
    </lineage>
</organism>
<comment type="caution">
    <text evidence="9">The sequence shown here is derived from an EMBL/GenBank/DDBJ whole genome shotgun (WGS) entry which is preliminary data.</text>
</comment>
<sequence length="103" mass="11137">MSVALSAYRSLMRSARIAFQGDAPILAAAQGQIRSEFRQKASLDPTDDSIPAAIQRAEEVAKVLRENVVQGKKVEEGQDRYTAPKEVAVDAGKQTSAKSCMNL</sequence>
<dbReference type="CDD" id="cd20267">
    <property type="entry name" value="Complex1_LYR_LYRM7"/>
    <property type="match status" value="1"/>
</dbReference>
<evidence type="ECO:0000256" key="5">
    <source>
        <dbReference type="ARBA" id="ARBA00022946"/>
    </source>
</evidence>
<comment type="function">
    <text evidence="8">Assembly factor required for Rieske Fe-S protein RIP1 incorporation into the cytochrome b-c1 (CIII) complex. Functions as a chaperone, binding to this subunit within the mitochondrial matrix and stabilizing it prior to its translocation and insertion into the late CIII dimeric intermediate within the mitochondrial inner membrane. Modulates the mitochondrial matrix zinc pool.</text>
</comment>
<comment type="subcellular location">
    <subcellularLocation>
        <location evidence="1">Mitochondrion matrix</location>
    </subcellularLocation>
</comment>
<dbReference type="PANTHER" id="PTHR46749:SF1">
    <property type="entry name" value="COMPLEX III ASSEMBLY FACTOR LYRM7"/>
    <property type="match status" value="1"/>
</dbReference>
<keyword evidence="6" id="KW-0496">Mitochondrion</keyword>
<evidence type="ECO:0000256" key="2">
    <source>
        <dbReference type="ARBA" id="ARBA00009949"/>
    </source>
</evidence>
<evidence type="ECO:0000256" key="7">
    <source>
        <dbReference type="ARBA" id="ARBA00023186"/>
    </source>
</evidence>
<keyword evidence="7" id="KW-0143">Chaperone</keyword>
<name>A0ABR1HAV1_9HYPO</name>
<dbReference type="InterPro" id="IPR050435">
    <property type="entry name" value="MZM1/LYRM7"/>
</dbReference>
<comment type="similarity">
    <text evidence="2">Belongs to the complex I LYR family. MZM1 subfamily.</text>
</comment>
<evidence type="ECO:0000256" key="4">
    <source>
        <dbReference type="ARBA" id="ARBA00015108"/>
    </source>
</evidence>